<dbReference type="STRING" id="285983.UB32_13405"/>
<feature type="domain" description="Flagellar basal body rod protein N-terminal" evidence="5">
    <location>
        <begin position="5"/>
        <end position="35"/>
    </location>
</feature>
<evidence type="ECO:0000256" key="4">
    <source>
        <dbReference type="RuleBase" id="RU362116"/>
    </source>
</evidence>
<name>A0A427TUA7_9BACI</name>
<evidence type="ECO:0000259" key="5">
    <source>
        <dbReference type="Pfam" id="PF00460"/>
    </source>
</evidence>
<keyword evidence="3 4" id="KW-0975">Bacterial flagellum</keyword>
<dbReference type="Pfam" id="PF06429">
    <property type="entry name" value="Flg_bbr_C"/>
    <property type="match status" value="1"/>
</dbReference>
<keyword evidence="8" id="KW-0966">Cell projection</keyword>
<dbReference type="GO" id="GO:0005829">
    <property type="term" value="C:cytosol"/>
    <property type="evidence" value="ECO:0007669"/>
    <property type="project" value="TreeGrafter"/>
</dbReference>
<dbReference type="SUPFAM" id="SSF117143">
    <property type="entry name" value="Flagellar hook protein flgE"/>
    <property type="match status" value="1"/>
</dbReference>
<comment type="subcellular location">
    <subcellularLocation>
        <location evidence="1 4">Bacterial flagellum basal body</location>
    </subcellularLocation>
</comment>
<evidence type="ECO:0000256" key="2">
    <source>
        <dbReference type="ARBA" id="ARBA00009677"/>
    </source>
</evidence>
<evidence type="ECO:0000313" key="8">
    <source>
        <dbReference type="EMBL" id="RSD28018.1"/>
    </source>
</evidence>
<dbReference type="InterPro" id="IPR037925">
    <property type="entry name" value="FlgE/F/G-like"/>
</dbReference>
<reference evidence="9" key="1">
    <citation type="submission" date="2018-12" db="EMBL/GenBank/DDBJ databases">
        <title>Bacillus chawlae sp. nov., Bacillus glennii sp. nov., and Bacillus saganii sp. nov. Isolated from the Vehicle Assembly Building at Kennedy Space Center where the Viking Spacecraft were Assembled.</title>
        <authorList>
            <person name="Seuylemezian A."/>
            <person name="Vaishampayan P."/>
        </authorList>
    </citation>
    <scope>NUCLEOTIDE SEQUENCE [LARGE SCALE GENOMIC DNA]</scope>
    <source>
        <strain evidence="9">DSM 13966</strain>
    </source>
</reference>
<dbReference type="PANTHER" id="PTHR30435">
    <property type="entry name" value="FLAGELLAR PROTEIN"/>
    <property type="match status" value="1"/>
</dbReference>
<evidence type="ECO:0000313" key="9">
    <source>
        <dbReference type="Proteomes" id="UP000279911"/>
    </source>
</evidence>
<dbReference type="Pfam" id="PF22692">
    <property type="entry name" value="LlgE_F_G_D1"/>
    <property type="match status" value="1"/>
</dbReference>
<dbReference type="Proteomes" id="UP000279911">
    <property type="component" value="Unassembled WGS sequence"/>
</dbReference>
<feature type="domain" description="Flagellar basal-body/hook protein C-terminal" evidence="6">
    <location>
        <begin position="349"/>
        <end position="393"/>
    </location>
</feature>
<dbReference type="GO" id="GO:0071978">
    <property type="term" value="P:bacterial-type flagellum-dependent swarming motility"/>
    <property type="evidence" value="ECO:0007669"/>
    <property type="project" value="TreeGrafter"/>
</dbReference>
<sequence>MLRSMYSGISGMKNFQTKLDVIGNNIANVNTYGFKKGRVTFKDTMNQTISGASAATQNKGGKNPMQVGLGSTIASIDTIDTQSSLQTTGRALDLAISGDGYFVVKQGQSQMYTRAGNFYLDDNGTLVTGEGLKVQSYNQNGQLEDITVNVNALLPARETTQLVMKGNLPVDAKGNSELLQQIKVVDGDGMEHVIDLTIKPVNAQNGEWNLAFEDKSTTVAPQSRTITVGRDTVISGFDLTVSDGLGGTKTITVNIPLDQLTKNGGSMDANAYPDGNTQGALESFNIGSTGEINGVFSNGLVLTLGQLALAKFSNPSGLSKVGNNTFQESVNSGTANINVPGEGRGSIASGALEMSNVDLSEEFTEMITAQRGFQANTRIITTSDEILQELVNLKR</sequence>
<dbReference type="GO" id="GO:0009424">
    <property type="term" value="C:bacterial-type flagellum hook"/>
    <property type="evidence" value="ECO:0007669"/>
    <property type="project" value="TreeGrafter"/>
</dbReference>
<accession>A0A427TUA7</accession>
<keyword evidence="8" id="KW-0969">Cilium</keyword>
<dbReference type="GO" id="GO:0009425">
    <property type="term" value="C:bacterial-type flagellum basal body"/>
    <property type="evidence" value="ECO:0007669"/>
    <property type="project" value="UniProtKB-SubCell"/>
</dbReference>
<proteinExistence type="inferred from homology"/>
<evidence type="ECO:0000256" key="3">
    <source>
        <dbReference type="ARBA" id="ARBA00023143"/>
    </source>
</evidence>
<comment type="similarity">
    <text evidence="2 4">Belongs to the flagella basal body rod proteins family.</text>
</comment>
<comment type="function">
    <text evidence="4">A flexible structure which links the flagellar filament to the drive apparatus in the basal body.</text>
</comment>
<dbReference type="InterPro" id="IPR010930">
    <property type="entry name" value="Flg_bb/hook_C_dom"/>
</dbReference>
<dbReference type="PROSITE" id="PS00588">
    <property type="entry name" value="FLAGELLA_BB_ROD"/>
    <property type="match status" value="1"/>
</dbReference>
<dbReference type="EMBL" id="RSFW01000009">
    <property type="protein sequence ID" value="RSD28018.1"/>
    <property type="molecule type" value="Genomic_DNA"/>
</dbReference>
<gene>
    <name evidence="8" type="ORF">EJA10_06020</name>
</gene>
<dbReference type="RefSeq" id="WP_125479112.1">
    <property type="nucleotide sequence ID" value="NZ_RSFW01000009.1"/>
</dbReference>
<evidence type="ECO:0000259" key="6">
    <source>
        <dbReference type="Pfam" id="PF06429"/>
    </source>
</evidence>
<organism evidence="8 9">
    <name type="scientific">Mesobacillus subterraneus</name>
    <dbReference type="NCBI Taxonomy" id="285983"/>
    <lineage>
        <taxon>Bacteria</taxon>
        <taxon>Bacillati</taxon>
        <taxon>Bacillota</taxon>
        <taxon>Bacilli</taxon>
        <taxon>Bacillales</taxon>
        <taxon>Bacillaceae</taxon>
        <taxon>Mesobacillus</taxon>
    </lineage>
</organism>
<evidence type="ECO:0000256" key="1">
    <source>
        <dbReference type="ARBA" id="ARBA00004117"/>
    </source>
</evidence>
<keyword evidence="8" id="KW-0282">Flagellum</keyword>
<evidence type="ECO:0000259" key="7">
    <source>
        <dbReference type="Pfam" id="PF22692"/>
    </source>
</evidence>
<dbReference type="PANTHER" id="PTHR30435:SF1">
    <property type="entry name" value="FLAGELLAR HOOK PROTEIN FLGE"/>
    <property type="match status" value="1"/>
</dbReference>
<dbReference type="OrthoDB" id="9804559at2"/>
<dbReference type="InterPro" id="IPR020013">
    <property type="entry name" value="Flagellar_FlgE/F/G"/>
</dbReference>
<dbReference type="InterPro" id="IPR019776">
    <property type="entry name" value="Flagellar_basal_body_rod_CS"/>
</dbReference>
<feature type="domain" description="Flagellar hook protein FlgE/F/G-like D1" evidence="7">
    <location>
        <begin position="95"/>
        <end position="151"/>
    </location>
</feature>
<dbReference type="Pfam" id="PF00460">
    <property type="entry name" value="Flg_bb_rod"/>
    <property type="match status" value="1"/>
</dbReference>
<dbReference type="InterPro" id="IPR053967">
    <property type="entry name" value="LlgE_F_G-like_D1"/>
</dbReference>
<dbReference type="AlphaFoldDB" id="A0A427TUA7"/>
<protein>
    <recommendedName>
        <fullName evidence="4">Flagellar hook protein FlgE</fullName>
    </recommendedName>
</protein>
<dbReference type="InterPro" id="IPR001444">
    <property type="entry name" value="Flag_bb_rod_N"/>
</dbReference>
<dbReference type="NCBIfam" id="TIGR03506">
    <property type="entry name" value="FlgEFG_subfam"/>
    <property type="match status" value="1"/>
</dbReference>
<comment type="caution">
    <text evidence="8">The sequence shown here is derived from an EMBL/GenBank/DDBJ whole genome shotgun (WGS) entry which is preliminary data.</text>
</comment>